<comment type="cofactor">
    <cofactor evidence="1">
        <name>FAD</name>
        <dbReference type="ChEBI" id="CHEBI:57692"/>
    </cofactor>
</comment>
<evidence type="ECO:0000259" key="9">
    <source>
        <dbReference type="PROSITE" id="PS51387"/>
    </source>
</evidence>
<keyword evidence="5" id="KW-0274">FAD</keyword>
<keyword evidence="7" id="KW-0325">Glycoprotein</keyword>
<keyword evidence="3" id="KW-0285">Flavoprotein</keyword>
<accession>A0AAV6HQ55</accession>
<evidence type="ECO:0000256" key="2">
    <source>
        <dbReference type="ARBA" id="ARBA00005466"/>
    </source>
</evidence>
<dbReference type="InterPro" id="IPR016169">
    <property type="entry name" value="FAD-bd_PCMH_sub2"/>
</dbReference>
<dbReference type="Gene3D" id="3.30.43.10">
    <property type="entry name" value="Uridine Diphospho-n-acetylenolpyruvylglucosamine Reductase, domain 2"/>
    <property type="match status" value="1"/>
</dbReference>
<gene>
    <name evidence="10" type="ORF">RHGRI_036862</name>
</gene>
<evidence type="ECO:0000256" key="3">
    <source>
        <dbReference type="ARBA" id="ARBA00022630"/>
    </source>
</evidence>
<feature type="chain" id="PRO_5043686409" description="FAD-binding PCMH-type domain-containing protein" evidence="8">
    <location>
        <begin position="25"/>
        <end position="657"/>
    </location>
</feature>
<name>A0AAV6HQ55_9ERIC</name>
<dbReference type="InterPro" id="IPR016166">
    <property type="entry name" value="FAD-bd_PCMH"/>
</dbReference>
<dbReference type="InterPro" id="IPR012951">
    <property type="entry name" value="BBE"/>
</dbReference>
<evidence type="ECO:0000256" key="8">
    <source>
        <dbReference type="SAM" id="SignalP"/>
    </source>
</evidence>
<comment type="similarity">
    <text evidence="2">Belongs to the oxygen-dependent FAD-linked oxidoreductase family.</text>
</comment>
<comment type="caution">
    <text evidence="10">The sequence shown here is derived from an EMBL/GenBank/DDBJ whole genome shotgun (WGS) entry which is preliminary data.</text>
</comment>
<evidence type="ECO:0000313" key="11">
    <source>
        <dbReference type="Proteomes" id="UP000823749"/>
    </source>
</evidence>
<dbReference type="GO" id="GO:0016491">
    <property type="term" value="F:oxidoreductase activity"/>
    <property type="evidence" value="ECO:0007669"/>
    <property type="project" value="InterPro"/>
</dbReference>
<feature type="domain" description="FAD-binding PCMH-type" evidence="9">
    <location>
        <begin position="75"/>
        <end position="249"/>
    </location>
</feature>
<keyword evidence="4 8" id="KW-0732">Signal</keyword>
<dbReference type="Proteomes" id="UP000823749">
    <property type="component" value="Chromosome 13"/>
</dbReference>
<feature type="signal peptide" evidence="8">
    <location>
        <begin position="1"/>
        <end position="24"/>
    </location>
</feature>
<dbReference type="Gene3D" id="3.30.465.10">
    <property type="match status" value="1"/>
</dbReference>
<proteinExistence type="inferred from homology"/>
<dbReference type="Pfam" id="PF08031">
    <property type="entry name" value="BBE"/>
    <property type="match status" value="1"/>
</dbReference>
<dbReference type="SUPFAM" id="SSF56176">
    <property type="entry name" value="FAD-binding/transporter-associated domain-like"/>
    <property type="match status" value="2"/>
</dbReference>
<dbReference type="PANTHER" id="PTHR32448">
    <property type="entry name" value="OS08G0158400 PROTEIN"/>
    <property type="match status" value="1"/>
</dbReference>
<dbReference type="Gene3D" id="3.40.462.20">
    <property type="match status" value="2"/>
</dbReference>
<dbReference type="EMBL" id="JACTNZ010000013">
    <property type="protein sequence ID" value="KAG5515968.1"/>
    <property type="molecule type" value="Genomic_DNA"/>
</dbReference>
<sequence>MEPKISQLVSTLSLFLLLVSSSYSNPVLYDNLVQCLSQNSPPFSLITTLIYTPSNYSYSSILQSSIQNLRFSTPETPKPLAIITPIDDSHVQAAIICCRKHQLQLRIRSGGHDYEGLSYTSAFPFVILDLVNIRSITVNLEENSVWVGAGATVGELYYRIAERSPFHGFPAGICPTVGVGGHFSGGGFGTMLRKYGLAADNIIDAYIVDVNGRILDRESMSEGLFWAIRGGGGASFGVILSFKIKLVPVPTTVTVFNIPRTLEQDATKLVHKWQYIGHKFDEKLFIRVIIEAVGEGRTRTIQATFNSLFLGRANQLLELLNESYPELSLQRKHCMEMSWIESVLYFSGYAEGETLDALIHRTPPQPKSLFKAASDFVQEPLPEAALEELWKWCLEEQKPILILEPYGGRMSQIPESDLPFPHRKGNLYNIQYFVKWEDENTSDRHLNWIRRVYKQMTPYVSQCPRAAYFNYRDIDLGRNEGMDTTYSEAVSWGSKYFRENFRRLAVVKAEVDPDAVLVDVNGRILDRKSMGEDLFWAIRGGGAASFGVVLKWMVKLVRVPPKVTVFSISKNLEQGATKLVYNWQNVADKLHKDLFIRLIIKSGENAQEEETVDAEIKGLFLGRIKRLMPLINSSFPELDLKEQNCREMRWLESILFF</sequence>
<keyword evidence="6" id="KW-1015">Disulfide bond</keyword>
<evidence type="ECO:0000256" key="5">
    <source>
        <dbReference type="ARBA" id="ARBA00022827"/>
    </source>
</evidence>
<dbReference type="Pfam" id="PF01565">
    <property type="entry name" value="FAD_binding_4"/>
    <property type="match status" value="1"/>
</dbReference>
<organism evidence="10 11">
    <name type="scientific">Rhododendron griersonianum</name>
    <dbReference type="NCBI Taxonomy" id="479676"/>
    <lineage>
        <taxon>Eukaryota</taxon>
        <taxon>Viridiplantae</taxon>
        <taxon>Streptophyta</taxon>
        <taxon>Embryophyta</taxon>
        <taxon>Tracheophyta</taxon>
        <taxon>Spermatophyta</taxon>
        <taxon>Magnoliopsida</taxon>
        <taxon>eudicotyledons</taxon>
        <taxon>Gunneridae</taxon>
        <taxon>Pentapetalae</taxon>
        <taxon>asterids</taxon>
        <taxon>Ericales</taxon>
        <taxon>Ericaceae</taxon>
        <taxon>Ericoideae</taxon>
        <taxon>Rhodoreae</taxon>
        <taxon>Rhododendron</taxon>
    </lineage>
</organism>
<evidence type="ECO:0000256" key="7">
    <source>
        <dbReference type="ARBA" id="ARBA00023180"/>
    </source>
</evidence>
<protein>
    <recommendedName>
        <fullName evidence="9">FAD-binding PCMH-type domain-containing protein</fullName>
    </recommendedName>
</protein>
<dbReference type="AlphaFoldDB" id="A0AAV6HQ55"/>
<dbReference type="InterPro" id="IPR016167">
    <property type="entry name" value="FAD-bd_PCMH_sub1"/>
</dbReference>
<evidence type="ECO:0000313" key="10">
    <source>
        <dbReference type="EMBL" id="KAG5515968.1"/>
    </source>
</evidence>
<dbReference type="FunFam" id="3.30.43.10:FF:000004">
    <property type="entry name" value="Berberine bridge enzyme-like 15"/>
    <property type="match status" value="1"/>
</dbReference>
<keyword evidence="11" id="KW-1185">Reference proteome</keyword>
<dbReference type="InterPro" id="IPR036318">
    <property type="entry name" value="FAD-bd_PCMH-like_sf"/>
</dbReference>
<evidence type="ECO:0000256" key="4">
    <source>
        <dbReference type="ARBA" id="ARBA00022729"/>
    </source>
</evidence>
<dbReference type="PROSITE" id="PS51387">
    <property type="entry name" value="FAD_PCMH"/>
    <property type="match status" value="1"/>
</dbReference>
<dbReference type="GO" id="GO:0071949">
    <property type="term" value="F:FAD binding"/>
    <property type="evidence" value="ECO:0007669"/>
    <property type="project" value="InterPro"/>
</dbReference>
<evidence type="ECO:0000256" key="1">
    <source>
        <dbReference type="ARBA" id="ARBA00001974"/>
    </source>
</evidence>
<reference evidence="10 11" key="1">
    <citation type="submission" date="2020-08" db="EMBL/GenBank/DDBJ databases">
        <title>Plant Genome Project.</title>
        <authorList>
            <person name="Zhang R.-G."/>
        </authorList>
    </citation>
    <scope>NUCLEOTIDE SEQUENCE [LARGE SCALE GENOMIC DNA]</scope>
    <source>
        <strain evidence="10">WSP0</strain>
        <tissue evidence="10">Leaf</tissue>
    </source>
</reference>
<dbReference type="InterPro" id="IPR006094">
    <property type="entry name" value="Oxid_FAD_bind_N"/>
</dbReference>
<evidence type="ECO:0000256" key="6">
    <source>
        <dbReference type="ARBA" id="ARBA00023157"/>
    </source>
</evidence>